<evidence type="ECO:0000256" key="1">
    <source>
        <dbReference type="SAM" id="MobiDB-lite"/>
    </source>
</evidence>
<dbReference type="AlphaFoldDB" id="A0AAE1UJP4"/>
<evidence type="ECO:0000313" key="2">
    <source>
        <dbReference type="EMBL" id="KAK4320794.1"/>
    </source>
</evidence>
<dbReference type="Proteomes" id="UP001292094">
    <property type="component" value="Unassembled WGS sequence"/>
</dbReference>
<name>A0AAE1UJP4_9EUCA</name>
<accession>A0AAE1UJP4</accession>
<dbReference type="EMBL" id="JAWZYT010000636">
    <property type="protein sequence ID" value="KAK4320794.1"/>
    <property type="molecule type" value="Genomic_DNA"/>
</dbReference>
<evidence type="ECO:0000313" key="3">
    <source>
        <dbReference type="Proteomes" id="UP001292094"/>
    </source>
</evidence>
<proteinExistence type="predicted"/>
<keyword evidence="3" id="KW-1185">Reference proteome</keyword>
<sequence length="229" mass="26229">MHGFSTWRRYGGAKTSPRNSDTKRLFVPFHMKSLSKLCSTFESHSLYLELKAPSSPPTACITPQQYLRALEEVQLDGRRPSELLRHMQQINKKAVTPFSDDVLKGRHARLLPIHNQLHLQTQPDLPLQEYGKLADVLMTTYTNGANMWPAQDTTASIATPPMPNNPTQQQPLQQHQPLPTHLPYYSTLIHHQHHTTPFQSQHLHHSNNTTQTCIHYRTTRFLSTTITDT</sequence>
<feature type="region of interest" description="Disordered" evidence="1">
    <location>
        <begin position="1"/>
        <end position="21"/>
    </location>
</feature>
<organism evidence="2 3">
    <name type="scientific">Petrolisthes manimaculis</name>
    <dbReference type="NCBI Taxonomy" id="1843537"/>
    <lineage>
        <taxon>Eukaryota</taxon>
        <taxon>Metazoa</taxon>
        <taxon>Ecdysozoa</taxon>
        <taxon>Arthropoda</taxon>
        <taxon>Crustacea</taxon>
        <taxon>Multicrustacea</taxon>
        <taxon>Malacostraca</taxon>
        <taxon>Eumalacostraca</taxon>
        <taxon>Eucarida</taxon>
        <taxon>Decapoda</taxon>
        <taxon>Pleocyemata</taxon>
        <taxon>Anomura</taxon>
        <taxon>Galatheoidea</taxon>
        <taxon>Porcellanidae</taxon>
        <taxon>Petrolisthes</taxon>
    </lineage>
</organism>
<reference evidence="2" key="1">
    <citation type="submission" date="2023-11" db="EMBL/GenBank/DDBJ databases">
        <title>Genome assemblies of two species of porcelain crab, Petrolisthes cinctipes and Petrolisthes manimaculis (Anomura: Porcellanidae).</title>
        <authorList>
            <person name="Angst P."/>
        </authorList>
    </citation>
    <scope>NUCLEOTIDE SEQUENCE</scope>
    <source>
        <strain evidence="2">PB745_02</strain>
        <tissue evidence="2">Gill</tissue>
    </source>
</reference>
<protein>
    <submittedName>
        <fullName evidence="2">Uncharacterized protein</fullName>
    </submittedName>
</protein>
<gene>
    <name evidence="2" type="ORF">Pmani_008369</name>
</gene>
<comment type="caution">
    <text evidence="2">The sequence shown here is derived from an EMBL/GenBank/DDBJ whole genome shotgun (WGS) entry which is preliminary data.</text>
</comment>